<organism evidence="1">
    <name type="scientific">bioreactor metagenome</name>
    <dbReference type="NCBI Taxonomy" id="1076179"/>
    <lineage>
        <taxon>unclassified sequences</taxon>
        <taxon>metagenomes</taxon>
        <taxon>ecological metagenomes</taxon>
    </lineage>
</organism>
<gene>
    <name evidence="1" type="ORF">SDC9_160849</name>
</gene>
<accession>A0A645FGL0</accession>
<comment type="caution">
    <text evidence="1">The sequence shown here is derived from an EMBL/GenBank/DDBJ whole genome shotgun (WGS) entry which is preliminary data.</text>
</comment>
<proteinExistence type="predicted"/>
<dbReference type="EMBL" id="VSSQ01060027">
    <property type="protein sequence ID" value="MPN13528.1"/>
    <property type="molecule type" value="Genomic_DNA"/>
</dbReference>
<evidence type="ECO:0000313" key="1">
    <source>
        <dbReference type="EMBL" id="MPN13528.1"/>
    </source>
</evidence>
<protein>
    <submittedName>
        <fullName evidence="1">Uncharacterized protein</fullName>
    </submittedName>
</protein>
<sequence length="44" mass="4621">MEAAEDDAVVIDTGDSGLAVMQECDPMEVLDAMQAISDYSEALA</sequence>
<name>A0A645FGL0_9ZZZZ</name>
<dbReference type="AlphaFoldDB" id="A0A645FGL0"/>
<reference evidence="1" key="1">
    <citation type="submission" date="2019-08" db="EMBL/GenBank/DDBJ databases">
        <authorList>
            <person name="Kucharzyk K."/>
            <person name="Murdoch R.W."/>
            <person name="Higgins S."/>
            <person name="Loffler F."/>
        </authorList>
    </citation>
    <scope>NUCLEOTIDE SEQUENCE</scope>
</reference>